<keyword evidence="2" id="KW-0808">Transferase</keyword>
<dbReference type="SMART" id="SM00479">
    <property type="entry name" value="EXOIII"/>
    <property type="match status" value="1"/>
</dbReference>
<name>A0ABX0XDS9_9BACT</name>
<sequence length="232" mass="25774">MAWWNKLLPGESTRIDPDWPVWYQQYTAACLAGTLPGSHPLSTARICVVDAETTGLDVKKDRLLSLAGLPVTDRTIFVRQQFEAYLPTPPDQLDHRAVAIHGIIPNSGRYVYDSEAELLRRFVKFIGADGIIVGHHIGFDVEIINRALIRAGAGPLRNRVIDTGQLAQRVQPAGYWTPPETFGLDSLARRYNIPLSDRHTALGDAYITAVLWLKLTGRLGDRVGRALLVEDL</sequence>
<dbReference type="InterPro" id="IPR012337">
    <property type="entry name" value="RNaseH-like_sf"/>
</dbReference>
<gene>
    <name evidence="2" type="ORF">GGR27_002923</name>
</gene>
<evidence type="ECO:0000313" key="3">
    <source>
        <dbReference type="Proteomes" id="UP000770785"/>
    </source>
</evidence>
<dbReference type="EMBL" id="JAATJH010000005">
    <property type="protein sequence ID" value="NJC27406.1"/>
    <property type="molecule type" value="Genomic_DNA"/>
</dbReference>
<dbReference type="Pfam" id="PF00929">
    <property type="entry name" value="RNase_T"/>
    <property type="match status" value="1"/>
</dbReference>
<dbReference type="PANTHER" id="PTHR30231">
    <property type="entry name" value="DNA POLYMERASE III SUBUNIT EPSILON"/>
    <property type="match status" value="1"/>
</dbReference>
<reference evidence="2 3" key="1">
    <citation type="submission" date="2020-03" db="EMBL/GenBank/DDBJ databases">
        <title>Genomic Encyclopedia of Type Strains, Phase IV (KMG-IV): sequencing the most valuable type-strain genomes for metagenomic binning, comparative biology and taxonomic classification.</title>
        <authorList>
            <person name="Goeker M."/>
        </authorList>
    </citation>
    <scope>NUCLEOTIDE SEQUENCE [LARGE SCALE GENOMIC DNA]</scope>
    <source>
        <strain evidence="2 3">DSM 105096</strain>
    </source>
</reference>
<accession>A0ABX0XDS9</accession>
<comment type="caution">
    <text evidence="2">The sequence shown here is derived from an EMBL/GenBank/DDBJ whole genome shotgun (WGS) entry which is preliminary data.</text>
</comment>
<evidence type="ECO:0000313" key="2">
    <source>
        <dbReference type="EMBL" id="NJC27406.1"/>
    </source>
</evidence>
<feature type="domain" description="Exonuclease" evidence="1">
    <location>
        <begin position="45"/>
        <end position="221"/>
    </location>
</feature>
<protein>
    <submittedName>
        <fullName evidence="2">DNA polymerase-3 subunit epsilon</fullName>
        <ecNumber evidence="2">2.7.7.7</ecNumber>
    </submittedName>
</protein>
<dbReference type="Proteomes" id="UP000770785">
    <property type="component" value="Unassembled WGS sequence"/>
</dbReference>
<dbReference type="InterPro" id="IPR013520">
    <property type="entry name" value="Ribonucl_H"/>
</dbReference>
<dbReference type="EC" id="2.7.7.7" evidence="2"/>
<keyword evidence="2" id="KW-0548">Nucleotidyltransferase</keyword>
<dbReference type="SUPFAM" id="SSF53098">
    <property type="entry name" value="Ribonuclease H-like"/>
    <property type="match status" value="1"/>
</dbReference>
<dbReference type="RefSeq" id="WP_168038495.1">
    <property type="nucleotide sequence ID" value="NZ_JAATJH010000005.1"/>
</dbReference>
<evidence type="ECO:0000259" key="1">
    <source>
        <dbReference type="SMART" id="SM00479"/>
    </source>
</evidence>
<organism evidence="2 3">
    <name type="scientific">Neolewinella antarctica</name>
    <dbReference type="NCBI Taxonomy" id="442734"/>
    <lineage>
        <taxon>Bacteria</taxon>
        <taxon>Pseudomonadati</taxon>
        <taxon>Bacteroidota</taxon>
        <taxon>Saprospiria</taxon>
        <taxon>Saprospirales</taxon>
        <taxon>Lewinellaceae</taxon>
        <taxon>Neolewinella</taxon>
    </lineage>
</organism>
<proteinExistence type="predicted"/>
<keyword evidence="3" id="KW-1185">Reference proteome</keyword>
<dbReference type="InterPro" id="IPR036397">
    <property type="entry name" value="RNaseH_sf"/>
</dbReference>
<dbReference type="GO" id="GO:0003887">
    <property type="term" value="F:DNA-directed DNA polymerase activity"/>
    <property type="evidence" value="ECO:0007669"/>
    <property type="project" value="UniProtKB-EC"/>
</dbReference>
<dbReference type="PANTHER" id="PTHR30231:SF41">
    <property type="entry name" value="DNA POLYMERASE III SUBUNIT EPSILON"/>
    <property type="match status" value="1"/>
</dbReference>
<dbReference type="Gene3D" id="3.30.420.10">
    <property type="entry name" value="Ribonuclease H-like superfamily/Ribonuclease H"/>
    <property type="match status" value="1"/>
</dbReference>
<dbReference type="CDD" id="cd06127">
    <property type="entry name" value="DEDDh"/>
    <property type="match status" value="1"/>
</dbReference>